<organism evidence="1 2">
    <name type="scientific">Ficus carica</name>
    <name type="common">Common fig</name>
    <dbReference type="NCBI Taxonomy" id="3494"/>
    <lineage>
        <taxon>Eukaryota</taxon>
        <taxon>Viridiplantae</taxon>
        <taxon>Streptophyta</taxon>
        <taxon>Embryophyta</taxon>
        <taxon>Tracheophyta</taxon>
        <taxon>Spermatophyta</taxon>
        <taxon>Magnoliopsida</taxon>
        <taxon>eudicotyledons</taxon>
        <taxon>Gunneridae</taxon>
        <taxon>Pentapetalae</taxon>
        <taxon>rosids</taxon>
        <taxon>fabids</taxon>
        <taxon>Rosales</taxon>
        <taxon>Moraceae</taxon>
        <taxon>Ficeae</taxon>
        <taxon>Ficus</taxon>
    </lineage>
</organism>
<name>A0AA88EGM8_FICCA</name>
<dbReference type="Proteomes" id="UP001187192">
    <property type="component" value="Unassembled WGS sequence"/>
</dbReference>
<accession>A0AA88EGM8</accession>
<evidence type="ECO:0000313" key="1">
    <source>
        <dbReference type="EMBL" id="GMN74604.1"/>
    </source>
</evidence>
<proteinExistence type="predicted"/>
<dbReference type="AlphaFoldDB" id="A0AA88EGM8"/>
<keyword evidence="2" id="KW-1185">Reference proteome</keyword>
<dbReference type="EMBL" id="BTGU01012267">
    <property type="protein sequence ID" value="GMN74604.1"/>
    <property type="molecule type" value="Genomic_DNA"/>
</dbReference>
<comment type="caution">
    <text evidence="1">The sequence shown here is derived from an EMBL/GenBank/DDBJ whole genome shotgun (WGS) entry which is preliminary data.</text>
</comment>
<reference evidence="1" key="1">
    <citation type="submission" date="2023-07" db="EMBL/GenBank/DDBJ databases">
        <title>draft genome sequence of fig (Ficus carica).</title>
        <authorList>
            <person name="Takahashi T."/>
            <person name="Nishimura K."/>
        </authorList>
    </citation>
    <scope>NUCLEOTIDE SEQUENCE</scope>
</reference>
<evidence type="ECO:0000313" key="2">
    <source>
        <dbReference type="Proteomes" id="UP001187192"/>
    </source>
</evidence>
<sequence>MVRELRQCVGLHCPSWVACVPHTQSVFPPCCWASFQDSPIAPMVASSLMGVTLAKVAVADLAFPSPVLGVFLRAWDRGFLRLSPSGLITYVLSRWFMDFRLVPLLMSVSCPLVA</sequence>
<protein>
    <submittedName>
        <fullName evidence="1">Uncharacterized protein</fullName>
    </submittedName>
</protein>
<gene>
    <name evidence="1" type="ORF">TIFTF001_053182</name>
</gene>
<dbReference type="PROSITE" id="PS51257">
    <property type="entry name" value="PROKAR_LIPOPROTEIN"/>
    <property type="match status" value="1"/>
</dbReference>